<dbReference type="InterPro" id="IPR004919">
    <property type="entry name" value="GmrSD_N"/>
</dbReference>
<dbReference type="Pfam" id="PF07510">
    <property type="entry name" value="GmrSD_C"/>
    <property type="match status" value="1"/>
</dbReference>
<feature type="domain" description="GmrSD restriction endonucleases N-terminal" evidence="1">
    <location>
        <begin position="4"/>
        <end position="285"/>
    </location>
</feature>
<evidence type="ECO:0000313" key="4">
    <source>
        <dbReference type="Proteomes" id="UP000324020"/>
    </source>
</evidence>
<dbReference type="PANTHER" id="PTHR37292">
    <property type="entry name" value="VNG6097C"/>
    <property type="match status" value="1"/>
</dbReference>
<name>A0A1G7LWP5_9EURY</name>
<dbReference type="OrthoDB" id="240912at2157"/>
<protein>
    <recommendedName>
        <fullName evidence="5">DUF262 domain-containing protein</fullName>
    </recommendedName>
</protein>
<dbReference type="EMBL" id="FNBO01000005">
    <property type="protein sequence ID" value="SDF53988.1"/>
    <property type="molecule type" value="Genomic_DNA"/>
</dbReference>
<reference evidence="3 4" key="1">
    <citation type="submission" date="2016-10" db="EMBL/GenBank/DDBJ databases">
        <authorList>
            <person name="Varghese N."/>
            <person name="Submissions S."/>
        </authorList>
    </citation>
    <scope>NUCLEOTIDE SEQUENCE [LARGE SCALE GENOMIC DNA]</scope>
    <source>
        <strain evidence="3 4">CGMCC 1.3527</strain>
    </source>
</reference>
<keyword evidence="4" id="KW-1185">Reference proteome</keyword>
<sequence length="636" mass="74128">MPEISDYIQDINKRIFLPGLQREYVWSEKQTEKLFDSLIRGYPVGQITQWDVAHTDTDYYPYKFIQKYVDDRRAVPESLREKGYRKYNEEASKDQSNLSYLVIDGQQRLTSLFIGLVGQRIRYTKGKGGKRSNIQHWSSRELCVNLLGHPDFNDDQLSGDFEFEFKHTDDFDDKSGFGFTENTKGIERYWFPLPNMMNENREVKSSKELMDITDEELNKANLSEERRRHLKEIRSRVIPEIKSQILNEKIKSEEVKKEASDIKEIFQRINIEGEDPDPHQLLLSRMMSTWPFSEPEDEKINPRELTEKWVPSFQQEYEAYNTKIDRELFMRYSMYIIGKTLKTNPVTELGESELLEIRDKWLRDGPKVSKHESGDGIWFCYGLDAALKSVTKLGFTSGSMSTMAIIAALGKFYYYNPNADPDNEENLRSIYNLLSRLLLLKSSKGSISRVEATRISNFIHENIDKDYTIFPTDEVLDYLMDYVDAEITAEIVENIVEQAEYQNATSSSIFSNWDVAAILDLSTPYAQYTSVDKLEVDHIYPEARASEIANELGVDEEEINIHRIGNLQLLPREKNRQKSDKPPIKWLQNGLGDVEKDEIKRVNNFPDEYPSVENYQEFVEAREKKIIEAVTEEVQS</sequence>
<dbReference type="Proteomes" id="UP000324020">
    <property type="component" value="Unassembled WGS sequence"/>
</dbReference>
<evidence type="ECO:0008006" key="5">
    <source>
        <dbReference type="Google" id="ProtNLM"/>
    </source>
</evidence>
<evidence type="ECO:0000313" key="3">
    <source>
        <dbReference type="EMBL" id="SDF53988.1"/>
    </source>
</evidence>
<organism evidence="3 4">
    <name type="scientific">Halorubrum xinjiangense</name>
    <dbReference type="NCBI Taxonomy" id="261291"/>
    <lineage>
        <taxon>Archaea</taxon>
        <taxon>Methanobacteriati</taxon>
        <taxon>Methanobacteriota</taxon>
        <taxon>Stenosarchaea group</taxon>
        <taxon>Halobacteria</taxon>
        <taxon>Halobacteriales</taxon>
        <taxon>Haloferacaceae</taxon>
        <taxon>Halorubrum</taxon>
    </lineage>
</organism>
<evidence type="ECO:0000259" key="2">
    <source>
        <dbReference type="Pfam" id="PF07510"/>
    </source>
</evidence>
<dbReference type="RefSeq" id="WP_149798497.1">
    <property type="nucleotide sequence ID" value="NZ_FNBO01000005.1"/>
</dbReference>
<feature type="domain" description="GmrSD restriction endonucleases C-terminal" evidence="2">
    <location>
        <begin position="515"/>
        <end position="582"/>
    </location>
</feature>
<dbReference type="AlphaFoldDB" id="A0A1G7LWP5"/>
<dbReference type="Pfam" id="PF03235">
    <property type="entry name" value="GmrSD_N"/>
    <property type="match status" value="1"/>
</dbReference>
<dbReference type="InterPro" id="IPR011089">
    <property type="entry name" value="GmrSD_C"/>
</dbReference>
<gene>
    <name evidence="3" type="ORF">SAMN04488067_105139</name>
</gene>
<evidence type="ECO:0000259" key="1">
    <source>
        <dbReference type="Pfam" id="PF03235"/>
    </source>
</evidence>
<proteinExistence type="predicted"/>
<dbReference type="PANTHER" id="PTHR37292:SF2">
    <property type="entry name" value="DUF262 DOMAIN-CONTAINING PROTEIN"/>
    <property type="match status" value="1"/>
</dbReference>
<accession>A0A1G7LWP5</accession>